<feature type="transmembrane region" description="Helical" evidence="1">
    <location>
        <begin position="195"/>
        <end position="215"/>
    </location>
</feature>
<dbReference type="EMBL" id="JAACJN010000070">
    <property type="protein sequence ID" value="KAF5379357.1"/>
    <property type="molecule type" value="Genomic_DNA"/>
</dbReference>
<dbReference type="Pfam" id="PF20151">
    <property type="entry name" value="DUF6533"/>
    <property type="match status" value="1"/>
</dbReference>
<protein>
    <recommendedName>
        <fullName evidence="2">DUF6533 domain-containing protein</fullName>
    </recommendedName>
</protein>
<gene>
    <name evidence="3" type="ORF">D9757_007674</name>
</gene>
<keyword evidence="1" id="KW-0812">Transmembrane</keyword>
<feature type="transmembrane region" description="Helical" evidence="1">
    <location>
        <begin position="156"/>
        <end position="174"/>
    </location>
</feature>
<feature type="transmembrane region" description="Helical" evidence="1">
    <location>
        <begin position="295"/>
        <end position="313"/>
    </location>
</feature>
<evidence type="ECO:0000313" key="4">
    <source>
        <dbReference type="Proteomes" id="UP000518752"/>
    </source>
</evidence>
<evidence type="ECO:0000313" key="3">
    <source>
        <dbReference type="EMBL" id="KAF5379357.1"/>
    </source>
</evidence>
<sequence length="398" mass="44813">MIFIHDLISRREIQVTSMDSIFLNPAPGSISIHAPVADFSGSHSYNVWLGPDLLDYVEGFLTGDSPSVAALVFLVYDILLTVNEECLGRGDMAVGLHEAPSSLFIILFRRPWSIMKVCYYFVRYMPMLFQIPLLFVGSELSAQFHFTTQACFMWQIYQGVASMLTNVAVDYILISRVHAFYLHSRSIRWIVNISYVLEICAMCVGLGLALPGIQFDSICIVDNIPDILVVYFAGVILFQTLLFVLTAFKFIRSLRSGWGQVPIIALLMRDGTWAFFILLAFLVCNPSLYQSTNHSFAGLLYTWLLSIYSYCQWNQRYIPGTTRHDLELGDTEYSITLPALRYSSSFQPVRGALENPMQRSVFTPSHCSNALDSTRMSPKHVLQVSPGLKSRHLAAACS</sequence>
<dbReference type="Proteomes" id="UP000518752">
    <property type="component" value="Unassembled WGS sequence"/>
</dbReference>
<feature type="transmembrane region" description="Helical" evidence="1">
    <location>
        <begin position="263"/>
        <end position="283"/>
    </location>
</feature>
<comment type="caution">
    <text evidence="3">The sequence shown here is derived from an EMBL/GenBank/DDBJ whole genome shotgun (WGS) entry which is preliminary data.</text>
</comment>
<evidence type="ECO:0000256" key="1">
    <source>
        <dbReference type="SAM" id="Phobius"/>
    </source>
</evidence>
<reference evidence="3 4" key="1">
    <citation type="journal article" date="2020" name="ISME J.">
        <title>Uncovering the hidden diversity of litter-decomposition mechanisms in mushroom-forming fungi.</title>
        <authorList>
            <person name="Floudas D."/>
            <person name="Bentzer J."/>
            <person name="Ahren D."/>
            <person name="Johansson T."/>
            <person name="Persson P."/>
            <person name="Tunlid A."/>
        </authorList>
    </citation>
    <scope>NUCLEOTIDE SEQUENCE [LARGE SCALE GENOMIC DNA]</scope>
    <source>
        <strain evidence="3 4">CBS 406.79</strain>
    </source>
</reference>
<keyword evidence="1" id="KW-1133">Transmembrane helix</keyword>
<name>A0A8H5M3G5_9AGAR</name>
<proteinExistence type="predicted"/>
<feature type="transmembrane region" description="Helical" evidence="1">
    <location>
        <begin position="227"/>
        <end position="251"/>
    </location>
</feature>
<accession>A0A8H5M3G5</accession>
<feature type="domain" description="DUF6533" evidence="2">
    <location>
        <begin position="67"/>
        <end position="128"/>
    </location>
</feature>
<evidence type="ECO:0000259" key="2">
    <source>
        <dbReference type="Pfam" id="PF20151"/>
    </source>
</evidence>
<organism evidence="3 4">
    <name type="scientific">Collybiopsis confluens</name>
    <dbReference type="NCBI Taxonomy" id="2823264"/>
    <lineage>
        <taxon>Eukaryota</taxon>
        <taxon>Fungi</taxon>
        <taxon>Dikarya</taxon>
        <taxon>Basidiomycota</taxon>
        <taxon>Agaricomycotina</taxon>
        <taxon>Agaricomycetes</taxon>
        <taxon>Agaricomycetidae</taxon>
        <taxon>Agaricales</taxon>
        <taxon>Marasmiineae</taxon>
        <taxon>Omphalotaceae</taxon>
        <taxon>Collybiopsis</taxon>
    </lineage>
</organism>
<feature type="transmembrane region" description="Helical" evidence="1">
    <location>
        <begin position="117"/>
        <end position="136"/>
    </location>
</feature>
<dbReference type="AlphaFoldDB" id="A0A8H5M3G5"/>
<keyword evidence="1" id="KW-0472">Membrane</keyword>
<keyword evidence="4" id="KW-1185">Reference proteome</keyword>
<dbReference type="InterPro" id="IPR045340">
    <property type="entry name" value="DUF6533"/>
</dbReference>
<dbReference type="OrthoDB" id="2637653at2759"/>